<accession>I8ADF3</accession>
<name>I8ADF3_ASPO3</name>
<reference evidence="1 2" key="1">
    <citation type="journal article" date="2012" name="Eukaryot. Cell">
        <title>Draft genome sequence of Aspergillus oryzae strain 3.042.</title>
        <authorList>
            <person name="Zhao G."/>
            <person name="Yao Y."/>
            <person name="Qi W."/>
            <person name="Wang C."/>
            <person name="Hou L."/>
            <person name="Zeng B."/>
            <person name="Cao X."/>
        </authorList>
    </citation>
    <scope>NUCLEOTIDE SEQUENCE [LARGE SCALE GENOMIC DNA]</scope>
    <source>
        <strain evidence="1 2">3.042</strain>
    </source>
</reference>
<dbReference type="Proteomes" id="UP000002812">
    <property type="component" value="Unassembled WGS sequence"/>
</dbReference>
<dbReference type="EMBL" id="AKHY01000018">
    <property type="protein sequence ID" value="EIT83279.1"/>
    <property type="molecule type" value="Genomic_DNA"/>
</dbReference>
<evidence type="ECO:0000313" key="2">
    <source>
        <dbReference type="Proteomes" id="UP000002812"/>
    </source>
</evidence>
<proteinExistence type="predicted"/>
<sequence length="77" mass="9127">MRDRKPLLSQMIWTQRNAPRHFLYKINAADSDQCHRALEPQISRYILIQFPIYTGLRSILLDKLDETGLPSQFRVIK</sequence>
<protein>
    <submittedName>
        <fullName evidence="1">Uncharacterized protein</fullName>
    </submittedName>
</protein>
<gene>
    <name evidence="1" type="ORF">Ao3042_11440</name>
</gene>
<evidence type="ECO:0000313" key="1">
    <source>
        <dbReference type="EMBL" id="EIT83279.1"/>
    </source>
</evidence>
<dbReference type="HOGENOM" id="CLU_2637654_0_0_1"/>
<comment type="caution">
    <text evidence="1">The sequence shown here is derived from an EMBL/GenBank/DDBJ whole genome shotgun (WGS) entry which is preliminary data.</text>
</comment>
<reference evidence="2" key="2">
    <citation type="submission" date="2012-06" db="EMBL/GenBank/DDBJ databases">
        <title>Comparative genomic analyses of Aspergillus oryzae 3.042 and A. oryzae RIB40 for soy-sauce fermentation.</title>
        <authorList>
            <person name="Zhao G."/>
            <person name="Hou L."/>
            <person name="Wang C."/>
            <person name="Cao X."/>
        </authorList>
    </citation>
    <scope>NUCLEOTIDE SEQUENCE [LARGE SCALE GENOMIC DNA]</scope>
    <source>
        <strain evidence="2">3.042</strain>
    </source>
</reference>
<organism evidence="1 2">
    <name type="scientific">Aspergillus oryzae (strain 3.042)</name>
    <name type="common">Yellow koji mold</name>
    <dbReference type="NCBI Taxonomy" id="1160506"/>
    <lineage>
        <taxon>Eukaryota</taxon>
        <taxon>Fungi</taxon>
        <taxon>Dikarya</taxon>
        <taxon>Ascomycota</taxon>
        <taxon>Pezizomycotina</taxon>
        <taxon>Eurotiomycetes</taxon>
        <taxon>Eurotiomycetidae</taxon>
        <taxon>Eurotiales</taxon>
        <taxon>Aspergillaceae</taxon>
        <taxon>Aspergillus</taxon>
        <taxon>Aspergillus subgen. Circumdati</taxon>
    </lineage>
</organism>
<dbReference type="AlphaFoldDB" id="I8ADF3"/>